<accession>A0A4Y2JH40</accession>
<protein>
    <submittedName>
        <fullName evidence="1">Uncharacterized protein</fullName>
    </submittedName>
</protein>
<gene>
    <name evidence="1" type="ORF">AVEN_158505_1</name>
</gene>
<keyword evidence="2" id="KW-1185">Reference proteome</keyword>
<organism evidence="1 2">
    <name type="scientific">Araneus ventricosus</name>
    <name type="common">Orbweaver spider</name>
    <name type="synonym">Epeira ventricosa</name>
    <dbReference type="NCBI Taxonomy" id="182803"/>
    <lineage>
        <taxon>Eukaryota</taxon>
        <taxon>Metazoa</taxon>
        <taxon>Ecdysozoa</taxon>
        <taxon>Arthropoda</taxon>
        <taxon>Chelicerata</taxon>
        <taxon>Arachnida</taxon>
        <taxon>Araneae</taxon>
        <taxon>Araneomorphae</taxon>
        <taxon>Entelegynae</taxon>
        <taxon>Araneoidea</taxon>
        <taxon>Araneidae</taxon>
        <taxon>Araneus</taxon>
    </lineage>
</organism>
<name>A0A4Y2JH40_ARAVE</name>
<evidence type="ECO:0000313" key="1">
    <source>
        <dbReference type="EMBL" id="GBM89205.1"/>
    </source>
</evidence>
<dbReference type="EMBL" id="BGPR01003522">
    <property type="protein sequence ID" value="GBM89205.1"/>
    <property type="molecule type" value="Genomic_DNA"/>
</dbReference>
<dbReference type="AlphaFoldDB" id="A0A4Y2JH40"/>
<reference evidence="1 2" key="1">
    <citation type="journal article" date="2019" name="Sci. Rep.">
        <title>Orb-weaving spider Araneus ventricosus genome elucidates the spidroin gene catalogue.</title>
        <authorList>
            <person name="Kono N."/>
            <person name="Nakamura H."/>
            <person name="Ohtoshi R."/>
            <person name="Moran D.A.P."/>
            <person name="Shinohara A."/>
            <person name="Yoshida Y."/>
            <person name="Fujiwara M."/>
            <person name="Mori M."/>
            <person name="Tomita M."/>
            <person name="Arakawa K."/>
        </authorList>
    </citation>
    <scope>NUCLEOTIDE SEQUENCE [LARGE SCALE GENOMIC DNA]</scope>
</reference>
<comment type="caution">
    <text evidence="1">The sequence shown here is derived from an EMBL/GenBank/DDBJ whole genome shotgun (WGS) entry which is preliminary data.</text>
</comment>
<proteinExistence type="predicted"/>
<dbReference type="Proteomes" id="UP000499080">
    <property type="component" value="Unassembled WGS sequence"/>
</dbReference>
<evidence type="ECO:0000313" key="2">
    <source>
        <dbReference type="Proteomes" id="UP000499080"/>
    </source>
</evidence>
<sequence>MNASEVEIQMTTRNKKGECGTTHRKLGGFKWKGPLSHCIRVLVFAVVVGVLNLRGDKIGVVFRDFQEELSSEFLNKLFYRFYMKIIMNYFVTHKPWGVGHDTEYFVLERLNFLMMSLCSDAPDMGRVRKDWPKVKNLFV</sequence>